<reference evidence="1" key="1">
    <citation type="submission" date="2024-09" db="EMBL/GenBank/DDBJ databases">
        <title>Black Yeasts Isolated from many extreme environments.</title>
        <authorList>
            <person name="Coleine C."/>
            <person name="Stajich J.E."/>
            <person name="Selbmann L."/>
        </authorList>
    </citation>
    <scope>NUCLEOTIDE SEQUENCE</scope>
    <source>
        <strain evidence="1">CCFEE 5737</strain>
    </source>
</reference>
<comment type="caution">
    <text evidence="1">The sequence shown here is derived from an EMBL/GenBank/DDBJ whole genome shotgun (WGS) entry which is preliminary data.</text>
</comment>
<protein>
    <submittedName>
        <fullName evidence="1">Uncharacterized protein</fullName>
    </submittedName>
</protein>
<organism evidence="1 2">
    <name type="scientific">Coniosporium uncinatum</name>
    <dbReference type="NCBI Taxonomy" id="93489"/>
    <lineage>
        <taxon>Eukaryota</taxon>
        <taxon>Fungi</taxon>
        <taxon>Dikarya</taxon>
        <taxon>Ascomycota</taxon>
        <taxon>Pezizomycotina</taxon>
        <taxon>Dothideomycetes</taxon>
        <taxon>Dothideomycetes incertae sedis</taxon>
        <taxon>Coniosporium</taxon>
    </lineage>
</organism>
<sequence>LRSRSGQLEGMYRKVVSLCTGVEERRVEEMLGGLVVAVESEGASGGLHKIGGPWIVEGSGGMEVGRVREFLRKVDGVVGS</sequence>
<accession>A0ACC3D6T9</accession>
<name>A0ACC3D6T9_9PEZI</name>
<feature type="non-terminal residue" evidence="1">
    <location>
        <position position="1"/>
    </location>
</feature>
<dbReference type="Proteomes" id="UP001186974">
    <property type="component" value="Unassembled WGS sequence"/>
</dbReference>
<proteinExistence type="predicted"/>
<evidence type="ECO:0000313" key="1">
    <source>
        <dbReference type="EMBL" id="KAK3062512.1"/>
    </source>
</evidence>
<keyword evidence="2" id="KW-1185">Reference proteome</keyword>
<dbReference type="EMBL" id="JAWDJW010007258">
    <property type="protein sequence ID" value="KAK3062512.1"/>
    <property type="molecule type" value="Genomic_DNA"/>
</dbReference>
<gene>
    <name evidence="1" type="ORF">LTS18_003918</name>
</gene>
<evidence type="ECO:0000313" key="2">
    <source>
        <dbReference type="Proteomes" id="UP001186974"/>
    </source>
</evidence>